<evidence type="ECO:0000313" key="5">
    <source>
        <dbReference type="Proteomes" id="UP001580430"/>
    </source>
</evidence>
<name>A0ABV5C0N6_9BACL</name>
<keyword evidence="5" id="KW-1185">Reference proteome</keyword>
<keyword evidence="1" id="KW-0175">Coiled coil</keyword>
<dbReference type="Proteomes" id="UP001580430">
    <property type="component" value="Unassembled WGS sequence"/>
</dbReference>
<sequence>MKKWTYLLSGVVIGAVVVTSGSAFADQVKSLMGQKVAGEYVVQVNGGKLADSAIVVDGKAHVPIRAVSDSLGAEVQVDGKTINITTSEVKLPSGSGDNALNNGSTGSAEVAVDDSISKLSETTLKNKKDSLQESIAVYEDSLGQYHRTLEAAEKSRKGALDAPSILETIDANIEQTRASIVEAETKLENYRAELEKVNAALGN</sequence>
<feature type="signal peptide" evidence="2">
    <location>
        <begin position="1"/>
        <end position="25"/>
    </location>
</feature>
<proteinExistence type="predicted"/>
<dbReference type="RefSeq" id="WP_375520237.1">
    <property type="nucleotide sequence ID" value="NZ_JBHIRY010000009.1"/>
</dbReference>
<organism evidence="4 5">
    <name type="scientific">Paenibacillus medicaginis</name>
    <dbReference type="NCBI Taxonomy" id="1470560"/>
    <lineage>
        <taxon>Bacteria</taxon>
        <taxon>Bacillati</taxon>
        <taxon>Bacillota</taxon>
        <taxon>Bacilli</taxon>
        <taxon>Bacillales</taxon>
        <taxon>Paenibacillaceae</taxon>
        <taxon>Paenibacillus</taxon>
    </lineage>
</organism>
<gene>
    <name evidence="4" type="ORF">ACE5LO_11890</name>
</gene>
<dbReference type="Pfam" id="PF07833">
    <property type="entry name" value="Cu_amine_oxidN1"/>
    <property type="match status" value="1"/>
</dbReference>
<dbReference type="InterPro" id="IPR012854">
    <property type="entry name" value="Cu_amine_oxidase-like_N"/>
</dbReference>
<feature type="domain" description="Copper amine oxidase-like N-terminal" evidence="3">
    <location>
        <begin position="44"/>
        <end position="91"/>
    </location>
</feature>
<evidence type="ECO:0000259" key="3">
    <source>
        <dbReference type="Pfam" id="PF07833"/>
    </source>
</evidence>
<keyword evidence="2" id="KW-0732">Signal</keyword>
<comment type="caution">
    <text evidence="4">The sequence shown here is derived from an EMBL/GenBank/DDBJ whole genome shotgun (WGS) entry which is preliminary data.</text>
</comment>
<protein>
    <submittedName>
        <fullName evidence="4">Stalk domain-containing protein</fullName>
    </submittedName>
</protein>
<reference evidence="4 5" key="1">
    <citation type="submission" date="2024-09" db="EMBL/GenBank/DDBJ databases">
        <title>Paenibacillus zeirhizospherea sp. nov., isolated from surface of the maize (Zea mays) roots in a horticulture field, Hungary.</title>
        <authorList>
            <person name="Marton D."/>
            <person name="Farkas M."/>
            <person name="Bedics A."/>
            <person name="Toth E."/>
            <person name="Tancsics A."/>
            <person name="Boka K."/>
            <person name="Marati G."/>
            <person name="Kriszt B."/>
            <person name="Cserhati M."/>
        </authorList>
    </citation>
    <scope>NUCLEOTIDE SEQUENCE [LARGE SCALE GENOMIC DNA]</scope>
    <source>
        <strain evidence="4 5">JCM 18446</strain>
    </source>
</reference>
<accession>A0ABV5C0N6</accession>
<evidence type="ECO:0000313" key="4">
    <source>
        <dbReference type="EMBL" id="MFB5761092.1"/>
    </source>
</evidence>
<feature type="coiled-coil region" evidence="1">
    <location>
        <begin position="166"/>
        <end position="200"/>
    </location>
</feature>
<evidence type="ECO:0000256" key="2">
    <source>
        <dbReference type="SAM" id="SignalP"/>
    </source>
</evidence>
<dbReference type="EMBL" id="JBHIRY010000009">
    <property type="protein sequence ID" value="MFB5761092.1"/>
    <property type="molecule type" value="Genomic_DNA"/>
</dbReference>
<feature type="chain" id="PRO_5045494286" evidence="2">
    <location>
        <begin position="26"/>
        <end position="203"/>
    </location>
</feature>
<evidence type="ECO:0000256" key="1">
    <source>
        <dbReference type="SAM" id="Coils"/>
    </source>
</evidence>